<dbReference type="Pfam" id="PF00676">
    <property type="entry name" value="E1_dh"/>
    <property type="match status" value="1"/>
</dbReference>
<dbReference type="InterPro" id="IPR001017">
    <property type="entry name" value="DH_E1"/>
</dbReference>
<accession>A0A917VHJ7</accession>
<organism evidence="5 6">
    <name type="scientific">Sphaerisporangium melleum</name>
    <dbReference type="NCBI Taxonomy" id="321316"/>
    <lineage>
        <taxon>Bacteria</taxon>
        <taxon>Bacillati</taxon>
        <taxon>Actinomycetota</taxon>
        <taxon>Actinomycetes</taxon>
        <taxon>Streptosporangiales</taxon>
        <taxon>Streptosporangiaceae</taxon>
        <taxon>Sphaerisporangium</taxon>
    </lineage>
</organism>
<protein>
    <submittedName>
        <fullName evidence="5">Pyruvate dehydrogenase E1 component subunit alpha</fullName>
    </submittedName>
</protein>
<evidence type="ECO:0000256" key="2">
    <source>
        <dbReference type="ARBA" id="ARBA00023002"/>
    </source>
</evidence>
<dbReference type="PANTHER" id="PTHR43380">
    <property type="entry name" value="2-OXOISOVALERATE DEHYDROGENASE SUBUNIT ALPHA, MITOCHONDRIAL"/>
    <property type="match status" value="1"/>
</dbReference>
<dbReference type="GO" id="GO:0009083">
    <property type="term" value="P:branched-chain amino acid catabolic process"/>
    <property type="evidence" value="ECO:0007669"/>
    <property type="project" value="TreeGrafter"/>
</dbReference>
<name>A0A917VHJ7_9ACTN</name>
<comment type="caution">
    <text evidence="5">The sequence shown here is derived from an EMBL/GenBank/DDBJ whole genome shotgun (WGS) entry which is preliminary data.</text>
</comment>
<dbReference type="RefSeq" id="WP_189162771.1">
    <property type="nucleotide sequence ID" value="NZ_BMNT01000009.1"/>
</dbReference>
<dbReference type="GO" id="GO:0016624">
    <property type="term" value="F:oxidoreductase activity, acting on the aldehyde or oxo group of donors, disulfide as acceptor"/>
    <property type="evidence" value="ECO:0007669"/>
    <property type="project" value="InterPro"/>
</dbReference>
<sequence length="376" mass="40638">MTTEATVHELGLIAGDDPRVRRVIGPTGRLARPGAAAPAAELCLELYRRMVAGRRLDQQATALAKQGRLTVYPSSQGQEACQIGAVVPLSPGDWLFPTYRDCVAVMARGVDPVEALTLMRGDRHCGYDPYLHRVAPQTTPLATQAVHAAGLAHAARLRGDSTVALALIGDGATSEGDFHEACNFAAVFRSPVVFLIQNNQYAISVPLSRQTAAKRLADKAIGYGMAAHVVDGNDAVAVAAVVAEALTAARAGQGPCLIEALTYRVGPHTNSDDPARYRTEEEVEPWRRRDPLARLRTHLRGRGLLDDAGEARVGEEAERLAADLRRRMEHDEAPEPGELFAHVFAEPTPRLRRQAEELRRELDGARPADGEPCRPA</sequence>
<dbReference type="CDD" id="cd02000">
    <property type="entry name" value="TPP_E1_PDC_ADC_BCADC"/>
    <property type="match status" value="1"/>
</dbReference>
<gene>
    <name evidence="5" type="primary">pdhA</name>
    <name evidence="5" type="ORF">GCM10007964_21070</name>
</gene>
<dbReference type="InterPro" id="IPR029061">
    <property type="entry name" value="THDP-binding"/>
</dbReference>
<evidence type="ECO:0000313" key="6">
    <source>
        <dbReference type="Proteomes" id="UP000645217"/>
    </source>
</evidence>
<evidence type="ECO:0000259" key="4">
    <source>
        <dbReference type="Pfam" id="PF00676"/>
    </source>
</evidence>
<keyword evidence="3" id="KW-0786">Thiamine pyrophosphate</keyword>
<keyword evidence="6" id="KW-1185">Reference proteome</keyword>
<dbReference type="EMBL" id="BMNT01000009">
    <property type="protein sequence ID" value="GGK78113.1"/>
    <property type="molecule type" value="Genomic_DNA"/>
</dbReference>
<evidence type="ECO:0000313" key="5">
    <source>
        <dbReference type="EMBL" id="GGK78113.1"/>
    </source>
</evidence>
<dbReference type="AlphaFoldDB" id="A0A917VHJ7"/>
<keyword evidence="2" id="KW-0560">Oxidoreductase</keyword>
<evidence type="ECO:0000256" key="1">
    <source>
        <dbReference type="ARBA" id="ARBA00001964"/>
    </source>
</evidence>
<dbReference type="InterPro" id="IPR050771">
    <property type="entry name" value="Alpha-ketoacid_DH_E1_comp"/>
</dbReference>
<keyword evidence="5" id="KW-0670">Pyruvate</keyword>
<dbReference type="SUPFAM" id="SSF52518">
    <property type="entry name" value="Thiamin diphosphate-binding fold (THDP-binding)"/>
    <property type="match status" value="1"/>
</dbReference>
<dbReference type="NCBIfam" id="TIGR03181">
    <property type="entry name" value="PDH_E1_alph_x"/>
    <property type="match status" value="1"/>
</dbReference>
<dbReference type="Proteomes" id="UP000645217">
    <property type="component" value="Unassembled WGS sequence"/>
</dbReference>
<dbReference type="PANTHER" id="PTHR43380:SF1">
    <property type="entry name" value="2-OXOISOVALERATE DEHYDROGENASE SUBUNIT ALPHA, MITOCHONDRIAL"/>
    <property type="match status" value="1"/>
</dbReference>
<reference evidence="5" key="1">
    <citation type="journal article" date="2014" name="Int. J. Syst. Evol. Microbiol.">
        <title>Complete genome sequence of Corynebacterium casei LMG S-19264T (=DSM 44701T), isolated from a smear-ripened cheese.</title>
        <authorList>
            <consortium name="US DOE Joint Genome Institute (JGI-PGF)"/>
            <person name="Walter F."/>
            <person name="Albersmeier A."/>
            <person name="Kalinowski J."/>
            <person name="Ruckert C."/>
        </authorList>
    </citation>
    <scope>NUCLEOTIDE SEQUENCE</scope>
    <source>
        <strain evidence="5">JCM 13064</strain>
    </source>
</reference>
<reference evidence="5" key="2">
    <citation type="submission" date="2020-09" db="EMBL/GenBank/DDBJ databases">
        <authorList>
            <person name="Sun Q."/>
            <person name="Ohkuma M."/>
        </authorList>
    </citation>
    <scope>NUCLEOTIDE SEQUENCE</scope>
    <source>
        <strain evidence="5">JCM 13064</strain>
    </source>
</reference>
<proteinExistence type="predicted"/>
<dbReference type="Gene3D" id="3.40.50.970">
    <property type="match status" value="1"/>
</dbReference>
<evidence type="ECO:0000256" key="3">
    <source>
        <dbReference type="ARBA" id="ARBA00023052"/>
    </source>
</evidence>
<dbReference type="InterPro" id="IPR017596">
    <property type="entry name" value="PdhA/BkdA"/>
</dbReference>
<feature type="domain" description="Dehydrogenase E1 component" evidence="4">
    <location>
        <begin position="47"/>
        <end position="332"/>
    </location>
</feature>
<comment type="cofactor">
    <cofactor evidence="1">
        <name>thiamine diphosphate</name>
        <dbReference type="ChEBI" id="CHEBI:58937"/>
    </cofactor>
</comment>
<dbReference type="GO" id="GO:0000287">
    <property type="term" value="F:magnesium ion binding"/>
    <property type="evidence" value="ECO:0007669"/>
    <property type="project" value="UniProtKB-ARBA"/>
</dbReference>